<dbReference type="Proteomes" id="UP000184368">
    <property type="component" value="Unassembled WGS sequence"/>
</dbReference>
<dbReference type="FunFam" id="1.10.1520.10:FF:000001">
    <property type="entry name" value="Ribonuclease 3"/>
    <property type="match status" value="1"/>
</dbReference>
<feature type="domain" description="RNase III" evidence="11">
    <location>
        <begin position="20"/>
        <end position="142"/>
    </location>
</feature>
<dbReference type="SMART" id="SM00535">
    <property type="entry name" value="RIBOc"/>
    <property type="match status" value="1"/>
</dbReference>
<dbReference type="GO" id="GO:0006397">
    <property type="term" value="P:mRNA processing"/>
    <property type="evidence" value="ECO:0007669"/>
    <property type="project" value="UniProtKB-UniRule"/>
</dbReference>
<dbReference type="GO" id="GO:0010468">
    <property type="term" value="P:regulation of gene expression"/>
    <property type="evidence" value="ECO:0007669"/>
    <property type="project" value="TreeGrafter"/>
</dbReference>
<comment type="catalytic activity">
    <reaction evidence="1 9">
        <text>Endonucleolytic cleavage to 5'-phosphomonoester.</text>
        <dbReference type="EC" id="3.1.26.3"/>
    </reaction>
</comment>
<feature type="active site" evidence="9">
    <location>
        <position position="131"/>
    </location>
</feature>
<organism evidence="12 13">
    <name type="scientific">Cnuella takakiae</name>
    <dbReference type="NCBI Taxonomy" id="1302690"/>
    <lineage>
        <taxon>Bacteria</taxon>
        <taxon>Pseudomonadati</taxon>
        <taxon>Bacteroidota</taxon>
        <taxon>Chitinophagia</taxon>
        <taxon>Chitinophagales</taxon>
        <taxon>Chitinophagaceae</taxon>
        <taxon>Cnuella</taxon>
    </lineage>
</organism>
<dbReference type="InterPro" id="IPR036389">
    <property type="entry name" value="RNase_III_sf"/>
</dbReference>
<protein>
    <recommendedName>
        <fullName evidence="9">Ribonuclease 3</fullName>
        <ecNumber evidence="9">3.1.26.3</ecNumber>
    </recommendedName>
    <alternativeName>
        <fullName evidence="9">Ribonuclease III</fullName>
        <shortName evidence="9">RNase III</shortName>
    </alternativeName>
</protein>
<dbReference type="PROSITE" id="PS50137">
    <property type="entry name" value="DS_RBD"/>
    <property type="match status" value="1"/>
</dbReference>
<evidence type="ECO:0000256" key="9">
    <source>
        <dbReference type="HAMAP-Rule" id="MF_00104"/>
    </source>
</evidence>
<dbReference type="GO" id="GO:0046872">
    <property type="term" value="F:metal ion binding"/>
    <property type="evidence" value="ECO:0007669"/>
    <property type="project" value="UniProtKB-KW"/>
</dbReference>
<evidence type="ECO:0000259" key="11">
    <source>
        <dbReference type="PROSITE" id="PS50142"/>
    </source>
</evidence>
<dbReference type="PROSITE" id="PS50142">
    <property type="entry name" value="RNASE_3_2"/>
    <property type="match status" value="1"/>
</dbReference>
<comment type="subcellular location">
    <subcellularLocation>
        <location evidence="9">Cytoplasm</location>
    </subcellularLocation>
</comment>
<comment type="function">
    <text evidence="9">Digests double-stranded RNA. Involved in the processing of primary rRNA transcript to yield the immediate precursors to the large and small rRNAs (23S and 16S). Processes some mRNAs, and tRNAs when they are encoded in the rRNA operon. Processes pre-crRNA and tracrRNA of type II CRISPR loci if present in the organism.</text>
</comment>
<evidence type="ECO:0000256" key="6">
    <source>
        <dbReference type="ARBA" id="ARBA00022759"/>
    </source>
</evidence>
<dbReference type="EC" id="3.1.26.3" evidence="9"/>
<dbReference type="GO" id="GO:0005737">
    <property type="term" value="C:cytoplasm"/>
    <property type="evidence" value="ECO:0007669"/>
    <property type="project" value="UniProtKB-SubCell"/>
</dbReference>
<dbReference type="AlphaFoldDB" id="A0A1M5I079"/>
<dbReference type="EMBL" id="FQUO01000021">
    <property type="protein sequence ID" value="SHG21681.1"/>
    <property type="molecule type" value="Genomic_DNA"/>
</dbReference>
<dbReference type="InterPro" id="IPR000999">
    <property type="entry name" value="RNase_III_dom"/>
</dbReference>
<dbReference type="RefSeq" id="WP_073047644.1">
    <property type="nucleotide sequence ID" value="NZ_FQUO01000021.1"/>
</dbReference>
<dbReference type="Pfam" id="PF00035">
    <property type="entry name" value="dsrm"/>
    <property type="match status" value="1"/>
</dbReference>
<keyword evidence="9" id="KW-0460">Magnesium</keyword>
<reference evidence="12 13" key="1">
    <citation type="submission" date="2016-11" db="EMBL/GenBank/DDBJ databases">
        <authorList>
            <person name="Jaros S."/>
            <person name="Januszkiewicz K."/>
            <person name="Wedrychowicz H."/>
        </authorList>
    </citation>
    <scope>NUCLEOTIDE SEQUENCE [LARGE SCALE GENOMIC DNA]</scope>
    <source>
        <strain evidence="12 13">DSM 26897</strain>
    </source>
</reference>
<dbReference type="InterPro" id="IPR011907">
    <property type="entry name" value="RNase_III"/>
</dbReference>
<feature type="binding site" evidence="9">
    <location>
        <position position="128"/>
    </location>
    <ligand>
        <name>Mg(2+)</name>
        <dbReference type="ChEBI" id="CHEBI:18420"/>
    </ligand>
</feature>
<evidence type="ECO:0000313" key="13">
    <source>
        <dbReference type="Proteomes" id="UP000184368"/>
    </source>
</evidence>
<keyword evidence="4 9" id="KW-0507">mRNA processing</keyword>
<keyword evidence="9" id="KW-0699">rRNA-binding</keyword>
<dbReference type="GO" id="GO:0003725">
    <property type="term" value="F:double-stranded RNA binding"/>
    <property type="evidence" value="ECO:0007669"/>
    <property type="project" value="TreeGrafter"/>
</dbReference>
<dbReference type="STRING" id="1302690.BUE76_05325"/>
<keyword evidence="9" id="KW-0963">Cytoplasm</keyword>
<dbReference type="Gene3D" id="3.30.160.20">
    <property type="match status" value="1"/>
</dbReference>
<dbReference type="SUPFAM" id="SSF54768">
    <property type="entry name" value="dsRNA-binding domain-like"/>
    <property type="match status" value="1"/>
</dbReference>
<dbReference type="Pfam" id="PF14622">
    <property type="entry name" value="Ribonucleas_3_3"/>
    <property type="match status" value="1"/>
</dbReference>
<evidence type="ECO:0000256" key="8">
    <source>
        <dbReference type="ARBA" id="ARBA00022884"/>
    </source>
</evidence>
<evidence type="ECO:0000256" key="4">
    <source>
        <dbReference type="ARBA" id="ARBA00022664"/>
    </source>
</evidence>
<evidence type="ECO:0000313" key="12">
    <source>
        <dbReference type="EMBL" id="SHG21681.1"/>
    </source>
</evidence>
<dbReference type="PROSITE" id="PS00517">
    <property type="entry name" value="RNASE_3_1"/>
    <property type="match status" value="1"/>
</dbReference>
<evidence type="ECO:0000259" key="10">
    <source>
        <dbReference type="PROSITE" id="PS50137"/>
    </source>
</evidence>
<dbReference type="Gene3D" id="1.10.1520.10">
    <property type="entry name" value="Ribonuclease III domain"/>
    <property type="match status" value="1"/>
</dbReference>
<proteinExistence type="inferred from homology"/>
<dbReference type="SUPFAM" id="SSF69065">
    <property type="entry name" value="RNase III domain-like"/>
    <property type="match status" value="1"/>
</dbReference>
<comment type="cofactor">
    <cofactor evidence="9">
        <name>Mg(2+)</name>
        <dbReference type="ChEBI" id="CHEBI:18420"/>
    </cofactor>
</comment>
<feature type="active site" evidence="9">
    <location>
        <position position="62"/>
    </location>
</feature>
<accession>A0A1M5I079</accession>
<dbReference type="InterPro" id="IPR014720">
    <property type="entry name" value="dsRBD_dom"/>
</dbReference>
<evidence type="ECO:0000256" key="3">
    <source>
        <dbReference type="ARBA" id="ARBA00022552"/>
    </source>
</evidence>
<keyword evidence="8 9" id="KW-0694">RNA-binding</keyword>
<feature type="binding site" evidence="9">
    <location>
        <position position="131"/>
    </location>
    <ligand>
        <name>Mg(2+)</name>
        <dbReference type="ChEBI" id="CHEBI:18420"/>
    </ligand>
</feature>
<feature type="domain" description="DRBM" evidence="10">
    <location>
        <begin position="170"/>
        <end position="238"/>
    </location>
</feature>
<dbReference type="HAMAP" id="MF_00104">
    <property type="entry name" value="RNase_III"/>
    <property type="match status" value="1"/>
</dbReference>
<evidence type="ECO:0000256" key="5">
    <source>
        <dbReference type="ARBA" id="ARBA00022722"/>
    </source>
</evidence>
<keyword evidence="9" id="KW-0479">Metal-binding</keyword>
<dbReference type="GO" id="GO:0004525">
    <property type="term" value="F:ribonuclease III activity"/>
    <property type="evidence" value="ECO:0007669"/>
    <property type="project" value="UniProtKB-UniRule"/>
</dbReference>
<dbReference type="GO" id="GO:0008033">
    <property type="term" value="P:tRNA processing"/>
    <property type="evidence" value="ECO:0007669"/>
    <property type="project" value="UniProtKB-KW"/>
</dbReference>
<dbReference type="PANTHER" id="PTHR11207">
    <property type="entry name" value="RIBONUCLEASE III"/>
    <property type="match status" value="1"/>
</dbReference>
<keyword evidence="6 9" id="KW-0255">Endonuclease</keyword>
<evidence type="ECO:0000256" key="7">
    <source>
        <dbReference type="ARBA" id="ARBA00022801"/>
    </source>
</evidence>
<comment type="similarity">
    <text evidence="2">Belongs to the ribonuclease III family.</text>
</comment>
<keyword evidence="3 9" id="KW-0698">rRNA processing</keyword>
<dbReference type="GO" id="GO:0006364">
    <property type="term" value="P:rRNA processing"/>
    <property type="evidence" value="ECO:0007669"/>
    <property type="project" value="UniProtKB-UniRule"/>
</dbReference>
<dbReference type="CDD" id="cd00593">
    <property type="entry name" value="RIBOc"/>
    <property type="match status" value="1"/>
</dbReference>
<feature type="binding site" evidence="9">
    <location>
        <position position="58"/>
    </location>
    <ligand>
        <name>Mg(2+)</name>
        <dbReference type="ChEBI" id="CHEBI:18420"/>
    </ligand>
</feature>
<dbReference type="SMART" id="SM00358">
    <property type="entry name" value="DSRM"/>
    <property type="match status" value="1"/>
</dbReference>
<name>A0A1M5I079_9BACT</name>
<keyword evidence="13" id="KW-1185">Reference proteome</keyword>
<gene>
    <name evidence="9" type="primary">rnc</name>
    <name evidence="12" type="ORF">SAMN05444008_12124</name>
</gene>
<dbReference type="PANTHER" id="PTHR11207:SF0">
    <property type="entry name" value="RIBONUCLEASE 3"/>
    <property type="match status" value="1"/>
</dbReference>
<sequence length="246" mass="27564">MSFVGFWSALYKKRSGSSFKKNLKAVLGFSPGSLSLYKTALTHRSIKETSDANNERLEYLGDAILSAIIADYLFKRYPYKEEGFLTEMRSKMVNRSQLNDIAIKMGLKKITVFNKADNSLKVSQIFGNTLEALVGAVYLDKGYKKTSKWVGEQIIMPHMFVDDLEVLEINHKNKLYGWANKNGKQLEFETMNEQMQGGRRLFTIGAVVNGKVIAEGKAYNKKDASQIAAQLAVEKLGIINGEATQP</sequence>
<comment type="subunit">
    <text evidence="9">Homodimer.</text>
</comment>
<keyword evidence="9" id="KW-0819">tRNA processing</keyword>
<dbReference type="CDD" id="cd10845">
    <property type="entry name" value="DSRM_RNAse_III_family"/>
    <property type="match status" value="1"/>
</dbReference>
<dbReference type="GO" id="GO:0019843">
    <property type="term" value="F:rRNA binding"/>
    <property type="evidence" value="ECO:0007669"/>
    <property type="project" value="UniProtKB-KW"/>
</dbReference>
<keyword evidence="7 9" id="KW-0378">Hydrolase</keyword>
<evidence type="ECO:0000256" key="2">
    <source>
        <dbReference type="ARBA" id="ARBA00010183"/>
    </source>
</evidence>
<dbReference type="OrthoDB" id="9805026at2"/>
<evidence type="ECO:0000256" key="1">
    <source>
        <dbReference type="ARBA" id="ARBA00000109"/>
    </source>
</evidence>
<keyword evidence="5 9" id="KW-0540">Nuclease</keyword>
<dbReference type="NCBIfam" id="TIGR02191">
    <property type="entry name" value="RNaseIII"/>
    <property type="match status" value="1"/>
</dbReference>